<evidence type="ECO:0000313" key="24">
    <source>
        <dbReference type="WBParaSite" id="ACRNAN_Path_56.g212.t1"/>
    </source>
</evidence>
<keyword evidence="7" id="KW-0255">Endonuclease</keyword>
<dbReference type="Pfam" id="PF00636">
    <property type="entry name" value="Ribonuclease_3"/>
    <property type="match status" value="2"/>
</dbReference>
<dbReference type="GO" id="GO:0005634">
    <property type="term" value="C:nucleus"/>
    <property type="evidence" value="ECO:0007669"/>
    <property type="project" value="TreeGrafter"/>
</dbReference>
<dbReference type="SUPFAM" id="SSF54768">
    <property type="entry name" value="dsRNA-binding domain-like"/>
    <property type="match status" value="1"/>
</dbReference>
<dbReference type="Pfam" id="PF03368">
    <property type="entry name" value="Dicer_dimer"/>
    <property type="match status" value="1"/>
</dbReference>
<dbReference type="GO" id="GO:0006309">
    <property type="term" value="P:apoptotic DNA fragmentation"/>
    <property type="evidence" value="ECO:0007669"/>
    <property type="project" value="TreeGrafter"/>
</dbReference>
<dbReference type="PROSITE" id="PS51194">
    <property type="entry name" value="HELICASE_CTER"/>
    <property type="match status" value="1"/>
</dbReference>
<keyword evidence="12 16" id="KW-0694">RNA-binding</keyword>
<dbReference type="GO" id="GO:0031054">
    <property type="term" value="P:pre-miRNA processing"/>
    <property type="evidence" value="ECO:0007669"/>
    <property type="project" value="InterPro"/>
</dbReference>
<dbReference type="Pfam" id="PF04851">
    <property type="entry name" value="ResIII"/>
    <property type="match status" value="1"/>
</dbReference>
<organism evidence="23 24">
    <name type="scientific">Acrobeloides nanus</name>
    <dbReference type="NCBI Taxonomy" id="290746"/>
    <lineage>
        <taxon>Eukaryota</taxon>
        <taxon>Metazoa</taxon>
        <taxon>Ecdysozoa</taxon>
        <taxon>Nematoda</taxon>
        <taxon>Chromadorea</taxon>
        <taxon>Rhabditida</taxon>
        <taxon>Tylenchina</taxon>
        <taxon>Cephalobomorpha</taxon>
        <taxon>Cephaloboidea</taxon>
        <taxon>Cephalobidae</taxon>
        <taxon>Acrobeloides</taxon>
    </lineage>
</organism>
<evidence type="ECO:0000256" key="15">
    <source>
        <dbReference type="ARBA" id="ARBA00035116"/>
    </source>
</evidence>
<evidence type="ECO:0000259" key="22">
    <source>
        <dbReference type="PROSITE" id="PS51327"/>
    </source>
</evidence>
<keyword evidence="23" id="KW-1185">Reference proteome</keyword>
<evidence type="ECO:0000256" key="11">
    <source>
        <dbReference type="ARBA" id="ARBA00022842"/>
    </source>
</evidence>
<dbReference type="InterPro" id="IPR006935">
    <property type="entry name" value="Helicase/UvrB_N"/>
</dbReference>
<dbReference type="GO" id="GO:0004530">
    <property type="term" value="F:deoxyribonuclease I activity"/>
    <property type="evidence" value="ECO:0007669"/>
    <property type="project" value="TreeGrafter"/>
</dbReference>
<dbReference type="GO" id="GO:0070578">
    <property type="term" value="C:RISC-loading complex"/>
    <property type="evidence" value="ECO:0007669"/>
    <property type="project" value="TreeGrafter"/>
</dbReference>
<feature type="domain" description="RNase III" evidence="18">
    <location>
        <begin position="1291"/>
        <end position="1517"/>
    </location>
</feature>
<dbReference type="WBParaSite" id="ACRNAN_Path_56.g212.t1">
    <property type="protein sequence ID" value="ACRNAN_Path_56.g212.t1"/>
    <property type="gene ID" value="ACRNAN_Path_56.g212"/>
</dbReference>
<evidence type="ECO:0000256" key="5">
    <source>
        <dbReference type="ARBA" id="ARBA00022737"/>
    </source>
</evidence>
<evidence type="ECO:0000259" key="19">
    <source>
        <dbReference type="PROSITE" id="PS50821"/>
    </source>
</evidence>
<evidence type="ECO:0000259" key="18">
    <source>
        <dbReference type="PROSITE" id="PS50142"/>
    </source>
</evidence>
<feature type="domain" description="Helicase C-terminal" evidence="21">
    <location>
        <begin position="358"/>
        <end position="528"/>
    </location>
</feature>
<evidence type="ECO:0000313" key="23">
    <source>
        <dbReference type="Proteomes" id="UP000887540"/>
    </source>
</evidence>
<dbReference type="CDD" id="cd15903">
    <property type="entry name" value="Dicer_PBD"/>
    <property type="match status" value="1"/>
</dbReference>
<dbReference type="Pfam" id="PF20932">
    <property type="entry name" value="Dicer_dsRBD"/>
    <property type="match status" value="1"/>
</dbReference>
<keyword evidence="8" id="KW-0378">Hydrolase</keyword>
<evidence type="ECO:0000259" key="21">
    <source>
        <dbReference type="PROSITE" id="PS51194"/>
    </source>
</evidence>
<evidence type="ECO:0000256" key="7">
    <source>
        <dbReference type="ARBA" id="ARBA00022759"/>
    </source>
</evidence>
<dbReference type="InterPro" id="IPR005034">
    <property type="entry name" value="Dicer_dimerisation"/>
</dbReference>
<dbReference type="PROSITE" id="PS50137">
    <property type="entry name" value="DS_RBD"/>
    <property type="match status" value="1"/>
</dbReference>
<dbReference type="PANTHER" id="PTHR14950:SF37">
    <property type="entry name" value="ENDORIBONUCLEASE DICER"/>
    <property type="match status" value="1"/>
</dbReference>
<accession>A0A914C9V1</accession>
<dbReference type="Proteomes" id="UP000887540">
    <property type="component" value="Unplaced"/>
</dbReference>
<dbReference type="PROSITE" id="PS51192">
    <property type="entry name" value="HELICASE_ATP_BIND_1"/>
    <property type="match status" value="1"/>
</dbReference>
<dbReference type="SMART" id="SM00949">
    <property type="entry name" value="PAZ"/>
    <property type="match status" value="1"/>
</dbReference>
<dbReference type="InterPro" id="IPR027417">
    <property type="entry name" value="P-loop_NTPase"/>
</dbReference>
<comment type="cofactor">
    <cofactor evidence="1">
        <name>Mn(2+)</name>
        <dbReference type="ChEBI" id="CHEBI:29035"/>
    </cofactor>
</comment>
<dbReference type="SMART" id="SM00487">
    <property type="entry name" value="DEXDc"/>
    <property type="match status" value="1"/>
</dbReference>
<dbReference type="SMART" id="SM00358">
    <property type="entry name" value="DSRM"/>
    <property type="match status" value="1"/>
</dbReference>
<feature type="domain" description="Dicer dsRNA-binding fold" evidence="22">
    <location>
        <begin position="553"/>
        <end position="650"/>
    </location>
</feature>
<dbReference type="Gene3D" id="3.30.160.20">
    <property type="match status" value="1"/>
</dbReference>
<evidence type="ECO:0000256" key="3">
    <source>
        <dbReference type="ARBA" id="ARBA00022722"/>
    </source>
</evidence>
<dbReference type="Pfam" id="PF20931">
    <property type="entry name" value="Dicer_platform"/>
    <property type="match status" value="1"/>
</dbReference>
<dbReference type="GO" id="GO:0046872">
    <property type="term" value="F:metal ion binding"/>
    <property type="evidence" value="ECO:0007669"/>
    <property type="project" value="UniProtKB-KW"/>
</dbReference>
<reference evidence="24" key="1">
    <citation type="submission" date="2022-11" db="UniProtKB">
        <authorList>
            <consortium name="WormBaseParasite"/>
        </authorList>
    </citation>
    <scope>IDENTIFICATION</scope>
</reference>
<evidence type="ECO:0000259" key="17">
    <source>
        <dbReference type="PROSITE" id="PS50137"/>
    </source>
</evidence>
<proteinExistence type="inferred from homology"/>
<evidence type="ECO:0000256" key="9">
    <source>
        <dbReference type="ARBA" id="ARBA00022806"/>
    </source>
</evidence>
<dbReference type="InterPro" id="IPR048513">
    <property type="entry name" value="Dicer_PBD"/>
</dbReference>
<dbReference type="GO" id="GO:0004386">
    <property type="term" value="F:helicase activity"/>
    <property type="evidence" value="ECO:0007669"/>
    <property type="project" value="UniProtKB-KW"/>
</dbReference>
<dbReference type="InterPro" id="IPR001650">
    <property type="entry name" value="Helicase_C-like"/>
</dbReference>
<keyword evidence="11" id="KW-0460">Magnesium</keyword>
<keyword evidence="5" id="KW-0677">Repeat</keyword>
<dbReference type="InterPro" id="IPR036085">
    <property type="entry name" value="PAZ_dom_sf"/>
</dbReference>
<dbReference type="CDD" id="cd00593">
    <property type="entry name" value="RIBOc"/>
    <property type="match status" value="2"/>
</dbReference>
<protein>
    <submittedName>
        <fullName evidence="24">Dicer-2</fullName>
    </submittedName>
</protein>
<dbReference type="GO" id="GO:0004525">
    <property type="term" value="F:ribonuclease III activity"/>
    <property type="evidence" value="ECO:0007669"/>
    <property type="project" value="InterPro"/>
</dbReference>
<keyword evidence="6" id="KW-0547">Nucleotide-binding</keyword>
<dbReference type="PROSITE" id="PS00517">
    <property type="entry name" value="RNASE_3_1"/>
    <property type="match status" value="1"/>
</dbReference>
<name>A0A914C9V1_9BILA</name>
<evidence type="ECO:0000256" key="4">
    <source>
        <dbReference type="ARBA" id="ARBA00022723"/>
    </source>
</evidence>
<evidence type="ECO:0000256" key="12">
    <source>
        <dbReference type="ARBA" id="ARBA00022884"/>
    </source>
</evidence>
<dbReference type="GO" id="GO:0005524">
    <property type="term" value="F:ATP binding"/>
    <property type="evidence" value="ECO:0007669"/>
    <property type="project" value="UniProtKB-KW"/>
</dbReference>
<evidence type="ECO:0000256" key="16">
    <source>
        <dbReference type="PROSITE-ProRule" id="PRU00657"/>
    </source>
</evidence>
<dbReference type="Pfam" id="PF00271">
    <property type="entry name" value="Helicase_C"/>
    <property type="match status" value="1"/>
</dbReference>
<dbReference type="PROSITE" id="PS50821">
    <property type="entry name" value="PAZ"/>
    <property type="match status" value="1"/>
</dbReference>
<feature type="domain" description="Helicase ATP-binding" evidence="20">
    <location>
        <begin position="21"/>
        <end position="192"/>
    </location>
</feature>
<dbReference type="GO" id="GO:0005737">
    <property type="term" value="C:cytoplasm"/>
    <property type="evidence" value="ECO:0007669"/>
    <property type="project" value="TreeGrafter"/>
</dbReference>
<dbReference type="InterPro" id="IPR014001">
    <property type="entry name" value="Helicase_ATP-bd"/>
</dbReference>
<dbReference type="CDD" id="cd18034">
    <property type="entry name" value="DEXHc_dicer"/>
    <property type="match status" value="1"/>
</dbReference>
<dbReference type="FunFam" id="3.40.50.300:FF:000628">
    <property type="entry name" value="Endoribonuclease Dicer"/>
    <property type="match status" value="1"/>
</dbReference>
<dbReference type="Pfam" id="PF02170">
    <property type="entry name" value="PAZ"/>
    <property type="match status" value="1"/>
</dbReference>
<dbReference type="Gene3D" id="1.10.1520.10">
    <property type="entry name" value="Ribonuclease III domain"/>
    <property type="match status" value="2"/>
</dbReference>
<dbReference type="SMART" id="SM00490">
    <property type="entry name" value="HELICc"/>
    <property type="match status" value="1"/>
</dbReference>
<keyword evidence="4" id="KW-0479">Metal-binding</keyword>
<dbReference type="SUPFAM" id="SSF69065">
    <property type="entry name" value="RNase III domain-like"/>
    <property type="match status" value="2"/>
</dbReference>
<dbReference type="PROSITE" id="PS51327">
    <property type="entry name" value="DICER_DSRBF"/>
    <property type="match status" value="1"/>
</dbReference>
<keyword evidence="14" id="KW-0464">Manganese</keyword>
<comment type="similarity">
    <text evidence="15 16">Belongs to the helicase family. Dicer subfamily.</text>
</comment>
<dbReference type="InterPro" id="IPR000999">
    <property type="entry name" value="RNase_III_dom"/>
</dbReference>
<dbReference type="PANTHER" id="PTHR14950">
    <property type="entry name" value="DICER-RELATED"/>
    <property type="match status" value="1"/>
</dbReference>
<keyword evidence="13" id="KW-0943">RNA-mediated gene silencing</keyword>
<dbReference type="GO" id="GO:0003677">
    <property type="term" value="F:DNA binding"/>
    <property type="evidence" value="ECO:0007669"/>
    <property type="project" value="InterPro"/>
</dbReference>
<dbReference type="InterPro" id="IPR044441">
    <property type="entry name" value="DICER_DSRM"/>
</dbReference>
<dbReference type="PROSITE" id="PS50142">
    <property type="entry name" value="RNASE_3_2"/>
    <property type="match status" value="2"/>
</dbReference>
<dbReference type="GO" id="GO:0003723">
    <property type="term" value="F:RNA binding"/>
    <property type="evidence" value="ECO:0007669"/>
    <property type="project" value="UniProtKB-UniRule"/>
</dbReference>
<sequence>MTRAKEIEKDFFTPRDYQIELLDRAIDHNSIVALGTGSGKTFIAVLLLKEYALKLKENQKAIFLVNNVALVEQQATHIECHTALKVGKIHGNLNADLTNFGTFVKEYDVIVLTAQVFLDALNHACFKLSRVALVIFDECHHSLGPRHPYRLIANKLRLMKPEKKPRILGLTASIINKKITASQLERQMCKLEQILEASIESASDVIAAAKYGARPTEVLIKCTTKRERWYSCVFEFLVYLRNHVDTTNDFHPEFDIDPRKPILEAVNRTWYILEHLGPWCAWKVSGIWQKKFKKFSQDDMNQDKQKYLLLLAETTFRGIAGILYKKVRKINSFQSLLPYISEKAYRLLDILSNYHPEKYEQVGIKDPLSGIVFVEQRYTAYILNTLIKQVVKWEPEKFGFIKSDFVVGHTGTYNDSEETMAAHKRQEKVLSAFRNGLLNLLIATNVLEEGVDVKQCNAVIRYDKPVDFRSYVQSRGRARRDKGVYFMLVEDEDEYAALIYDLRNYHQVEEMMLKRYRSICDFPFDDLEYTDVDLRFPPYIVESTGAQVSMTTAISLVNRYCAKLPSDIFTRLVPQIRPIRMEFSGGTIMWNAELILPINSPVKEVIKLKEPLPKKSEALMAVALEACRRLHERKELNDNLLPVGKDTVANLLMELDEEEFGPNIPTKAGSAKKKRLYERKLTKSLHKIFPGVGELYYIYIIEMNLVKPITDESNPKKRRIISPADVETTFGFFSDKKLPAIPGFPVFMRQGQVDVRIRLATTHFQLEPKMMELVKLFHLHVFEDVLHLDPILHQIEFMIDHAPVSLLIAPFKKIRDASGKVVDYDLDWSCLSLTIRDSPGIPSPETRQKFKFEEKDFFDRVVTPWYREGTQAFYYVAEICYDLKPSSDFPDNKYVSFNNYFKEKYDIQIFDQNQPLLDVDHTSSRMNLLLPRQVSTKNAKRFQDPSQRQILIPELVHIHPLSASLWHMLIALPTILYRVNALLLADELRSTVLREALGIDDIFPEDFEWDMLTYPTPNSEKSTQIKNLEQLKKANAAELLETEQKDEGISEEDLVSNDDAMNNFSIGVWDPSLVGDFVPQPKISTFEGDEKDEALAESIGMGNPSLLSSNISDDEEEDEEEMFFDFKTYKKDRVELPIRPLEPTGWGDENEPAPVSTFCAIPNVFPINLVDVKGINTTALMRDIQNTLNSGLDPISKSAPRQRPVQKRIFLDSYQALDDFERRLKPVEEVVDLLAIEQELDSNSQLYEGENEQPFENDTVRSETPDGTLVDIGAGDQLFVDESFSVDKPQITTPEVSLHFSFDEDLLVKNPHGVSPSLLLQALTTSNSMDGINLERLETVGDSFLKLSATNYLYHNHVDQHEGKLSFARSKEVSNFHLYKLGRRKCIPSIMEASKFDPHVSWLPPGYVTLNEFTGLNLLDDDEGINETMDAEITGQGSPVQSQKPKEATGWDVADAENQNYKVANGVETIILEQQKNIVDSNLARLPYNMMTQQDVSDKSIADCVEALIGAHLISLGPKSTLNFMKWLGLKVITEKVDLTKNLPLLKFIETERLEFLGDAVLDYLITRFLFGHNKQYSPGVLTDLRSALVNNTIFASLAIKYKFHKHFIHLCPSLYHMISKYEKLCEEKKILVGANFDSEMYMLNNEEDIDEGQEEDVEVPKALGDIFEAIAGAVYLDCGMKLDTVWRVFYNLMKDTIEWCCLNPPQSPVRELFEFKNYTVRFTKLERILETNKIRVTVDVNNGTFRFTGMGRSYRIAKSTAAKRALKHLKELEKEKAARASEKPAKTK</sequence>
<dbReference type="InterPro" id="IPR038248">
    <property type="entry name" value="Dicer_dimer_sf"/>
</dbReference>
<dbReference type="SUPFAM" id="SSF52540">
    <property type="entry name" value="P-loop containing nucleoside triphosphate hydrolases"/>
    <property type="match status" value="1"/>
</dbReference>
<dbReference type="SUPFAM" id="SSF101690">
    <property type="entry name" value="PAZ domain"/>
    <property type="match status" value="1"/>
</dbReference>
<evidence type="ECO:0000256" key="6">
    <source>
        <dbReference type="ARBA" id="ARBA00022741"/>
    </source>
</evidence>
<dbReference type="FunFam" id="1.10.1520.10:FF:000004">
    <property type="entry name" value="Endoribonuclease dicer-like 1"/>
    <property type="match status" value="1"/>
</dbReference>
<evidence type="ECO:0000256" key="1">
    <source>
        <dbReference type="ARBA" id="ARBA00001936"/>
    </source>
</evidence>
<evidence type="ECO:0000259" key="20">
    <source>
        <dbReference type="PROSITE" id="PS51192"/>
    </source>
</evidence>
<evidence type="ECO:0000256" key="10">
    <source>
        <dbReference type="ARBA" id="ARBA00022840"/>
    </source>
</evidence>
<keyword evidence="10" id="KW-0067">ATP-binding</keyword>
<evidence type="ECO:0000256" key="13">
    <source>
        <dbReference type="ARBA" id="ARBA00023158"/>
    </source>
</evidence>
<feature type="domain" description="PAZ" evidence="19">
    <location>
        <begin position="830"/>
        <end position="960"/>
    </location>
</feature>
<dbReference type="InterPro" id="IPR014720">
    <property type="entry name" value="dsRBD_dom"/>
</dbReference>
<evidence type="ECO:0000256" key="8">
    <source>
        <dbReference type="ARBA" id="ARBA00022801"/>
    </source>
</evidence>
<feature type="domain" description="DRBM" evidence="17">
    <location>
        <begin position="1705"/>
        <end position="1772"/>
    </location>
</feature>
<dbReference type="FunFam" id="1.10.1520.10:FF:000023">
    <property type="entry name" value="Endoribonuclease dcr-1"/>
    <property type="match status" value="1"/>
</dbReference>
<dbReference type="Pfam" id="PF20930">
    <property type="entry name" value="Dicer_PBD"/>
    <property type="match status" value="1"/>
</dbReference>
<comment type="cofactor">
    <cofactor evidence="2">
        <name>Mg(2+)</name>
        <dbReference type="ChEBI" id="CHEBI:18420"/>
    </cofactor>
</comment>
<keyword evidence="3" id="KW-0540">Nuclease</keyword>
<dbReference type="SMART" id="SM00535">
    <property type="entry name" value="RIBOc"/>
    <property type="match status" value="2"/>
</dbReference>
<dbReference type="InterPro" id="IPR003100">
    <property type="entry name" value="PAZ_dom"/>
</dbReference>
<keyword evidence="9" id="KW-0347">Helicase</keyword>
<evidence type="ECO:0000256" key="14">
    <source>
        <dbReference type="ARBA" id="ARBA00023211"/>
    </source>
</evidence>
<dbReference type="GO" id="GO:0030422">
    <property type="term" value="P:siRNA processing"/>
    <property type="evidence" value="ECO:0007669"/>
    <property type="project" value="InterPro"/>
</dbReference>
<dbReference type="Gene3D" id="3.40.50.300">
    <property type="entry name" value="P-loop containing nucleotide triphosphate hydrolases"/>
    <property type="match status" value="2"/>
</dbReference>
<dbReference type="Gene3D" id="2.170.260.10">
    <property type="entry name" value="paz domain"/>
    <property type="match status" value="1"/>
</dbReference>
<feature type="domain" description="RNase III" evidence="18">
    <location>
        <begin position="1552"/>
        <end position="1680"/>
    </location>
</feature>
<dbReference type="InterPro" id="IPR048512">
    <property type="entry name" value="Dicer_platform"/>
</dbReference>
<evidence type="ECO:0000256" key="2">
    <source>
        <dbReference type="ARBA" id="ARBA00001946"/>
    </source>
</evidence>
<dbReference type="InterPro" id="IPR036389">
    <property type="entry name" value="RNase_III_sf"/>
</dbReference>
<dbReference type="Gene3D" id="3.30.160.380">
    <property type="entry name" value="Dicer dimerisation domain"/>
    <property type="match status" value="1"/>
</dbReference>